<dbReference type="EMBL" id="FAVB01000001">
    <property type="protein sequence ID" value="CUU69199.1"/>
    <property type="molecule type" value="Genomic_DNA"/>
</dbReference>
<dbReference type="AlphaFoldDB" id="A0A0S4R5U9"/>
<keyword evidence="4 9" id="KW-0378">Hydrolase</keyword>
<dbReference type="Pfam" id="PF01694">
    <property type="entry name" value="Rhomboid"/>
    <property type="match status" value="1"/>
</dbReference>
<dbReference type="Proteomes" id="UP000052237">
    <property type="component" value="Unassembled WGS sequence"/>
</dbReference>
<feature type="transmembrane region" description="Helical" evidence="7">
    <location>
        <begin position="42"/>
        <end position="69"/>
    </location>
</feature>
<dbReference type="RefSeq" id="WP_059432235.1">
    <property type="nucleotide sequence ID" value="NZ_FAUT01000001.1"/>
</dbReference>
<feature type="transmembrane region" description="Helical" evidence="7">
    <location>
        <begin position="107"/>
        <end position="124"/>
    </location>
</feature>
<organism evidence="9 10">
    <name type="scientific">Campylobacter hyointestinalis subsp. hyointestinalis</name>
    <dbReference type="NCBI Taxonomy" id="91352"/>
    <lineage>
        <taxon>Bacteria</taxon>
        <taxon>Pseudomonadati</taxon>
        <taxon>Campylobacterota</taxon>
        <taxon>Epsilonproteobacteria</taxon>
        <taxon>Campylobacterales</taxon>
        <taxon>Campylobacteraceae</taxon>
        <taxon>Campylobacter</taxon>
    </lineage>
</organism>
<feature type="transmembrane region" description="Helical" evidence="7">
    <location>
        <begin position="152"/>
        <end position="171"/>
    </location>
</feature>
<dbReference type="PANTHER" id="PTHR43731:SF14">
    <property type="entry name" value="PRESENILIN-ASSOCIATED RHOMBOID-LIKE PROTEIN, MITOCHONDRIAL"/>
    <property type="match status" value="1"/>
</dbReference>
<sequence>MLTTQVLIAINCVVYFLEYYVYNNDVFGMYFGLNELFFLGAYWQLLTTMFLHGSLMHLLMNMAVLYQFGTILERYLSSFKFMLLYIGGGIVTSLLSLSYLAFANVNLVGASGAICVLLGFMANLDRYNRKGLFIAVILMSFAPLLLGVNIAWYAHIFGFGIGYLFGFLKVFR</sequence>
<dbReference type="InterPro" id="IPR050925">
    <property type="entry name" value="Rhomboid_protease_S54"/>
</dbReference>
<comment type="subcellular location">
    <subcellularLocation>
        <location evidence="1">Membrane</location>
        <topology evidence="1">Multi-pass membrane protein</topology>
    </subcellularLocation>
</comment>
<feature type="transmembrane region" description="Helical" evidence="7">
    <location>
        <begin position="5"/>
        <end position="22"/>
    </location>
</feature>
<dbReference type="PANTHER" id="PTHR43731">
    <property type="entry name" value="RHOMBOID PROTEASE"/>
    <property type="match status" value="1"/>
</dbReference>
<evidence type="ECO:0000256" key="3">
    <source>
        <dbReference type="ARBA" id="ARBA00022692"/>
    </source>
</evidence>
<evidence type="ECO:0000259" key="8">
    <source>
        <dbReference type="Pfam" id="PF01694"/>
    </source>
</evidence>
<gene>
    <name evidence="9" type="primary">gluP</name>
    <name evidence="9" type="ORF">ERS686654_00143</name>
</gene>
<name>A0A0S4R5U9_CAMHY</name>
<reference evidence="9 10" key="1">
    <citation type="submission" date="2015-11" db="EMBL/GenBank/DDBJ databases">
        <authorList>
            <consortium name="Pathogen Informatics"/>
        </authorList>
    </citation>
    <scope>NUCLEOTIDE SEQUENCE [LARGE SCALE GENOMIC DNA]</scope>
    <source>
        <strain evidence="9 10">006A-0059</strain>
    </source>
</reference>
<comment type="similarity">
    <text evidence="2">Belongs to the peptidase S54 family.</text>
</comment>
<dbReference type="GO" id="GO:0016020">
    <property type="term" value="C:membrane"/>
    <property type="evidence" value="ECO:0007669"/>
    <property type="project" value="UniProtKB-SubCell"/>
</dbReference>
<evidence type="ECO:0000313" key="9">
    <source>
        <dbReference type="EMBL" id="CUU69199.1"/>
    </source>
</evidence>
<accession>A0A0S4R5U9</accession>
<dbReference type="GO" id="GO:0004252">
    <property type="term" value="F:serine-type endopeptidase activity"/>
    <property type="evidence" value="ECO:0007669"/>
    <property type="project" value="InterPro"/>
</dbReference>
<evidence type="ECO:0000256" key="7">
    <source>
        <dbReference type="SAM" id="Phobius"/>
    </source>
</evidence>
<comment type="caution">
    <text evidence="9">The sequence shown here is derived from an EMBL/GenBank/DDBJ whole genome shotgun (WGS) entry which is preliminary data.</text>
</comment>
<keyword evidence="3 7" id="KW-0812">Transmembrane</keyword>
<keyword evidence="6 7" id="KW-0472">Membrane</keyword>
<feature type="transmembrane region" description="Helical" evidence="7">
    <location>
        <begin position="81"/>
        <end position="101"/>
    </location>
</feature>
<evidence type="ECO:0000256" key="5">
    <source>
        <dbReference type="ARBA" id="ARBA00022989"/>
    </source>
</evidence>
<dbReference type="InterPro" id="IPR022764">
    <property type="entry name" value="Peptidase_S54_rhomboid_dom"/>
</dbReference>
<feature type="domain" description="Peptidase S54 rhomboid" evidence="8">
    <location>
        <begin position="41"/>
        <end position="169"/>
    </location>
</feature>
<feature type="transmembrane region" description="Helical" evidence="7">
    <location>
        <begin position="131"/>
        <end position="146"/>
    </location>
</feature>
<evidence type="ECO:0000313" key="10">
    <source>
        <dbReference type="Proteomes" id="UP000052237"/>
    </source>
</evidence>
<dbReference type="InterPro" id="IPR035952">
    <property type="entry name" value="Rhomboid-like_sf"/>
</dbReference>
<dbReference type="EC" id="3.4.21.105" evidence="9"/>
<dbReference type="SUPFAM" id="SSF144091">
    <property type="entry name" value="Rhomboid-like"/>
    <property type="match status" value="1"/>
</dbReference>
<keyword evidence="5 7" id="KW-1133">Transmembrane helix</keyword>
<evidence type="ECO:0000256" key="2">
    <source>
        <dbReference type="ARBA" id="ARBA00009045"/>
    </source>
</evidence>
<evidence type="ECO:0000256" key="1">
    <source>
        <dbReference type="ARBA" id="ARBA00004141"/>
    </source>
</evidence>
<protein>
    <submittedName>
        <fullName evidence="9">Rhomboid family protein</fullName>
        <ecNumber evidence="9">3.4.21.105</ecNumber>
    </submittedName>
</protein>
<evidence type="ECO:0000256" key="4">
    <source>
        <dbReference type="ARBA" id="ARBA00022801"/>
    </source>
</evidence>
<keyword evidence="10" id="KW-1185">Reference proteome</keyword>
<dbReference type="Gene3D" id="1.20.1540.10">
    <property type="entry name" value="Rhomboid-like"/>
    <property type="match status" value="1"/>
</dbReference>
<proteinExistence type="inferred from homology"/>
<evidence type="ECO:0000256" key="6">
    <source>
        <dbReference type="ARBA" id="ARBA00023136"/>
    </source>
</evidence>